<comment type="caution">
    <text evidence="3">The sequence shown here is derived from an EMBL/GenBank/DDBJ whole genome shotgun (WGS) entry which is preliminary data.</text>
</comment>
<dbReference type="PANTHER" id="PTHR33877:SF2">
    <property type="entry name" value="OS07G0170200 PROTEIN"/>
    <property type="match status" value="1"/>
</dbReference>
<feature type="domain" description="HNH nuclease" evidence="2">
    <location>
        <begin position="241"/>
        <end position="290"/>
    </location>
</feature>
<dbReference type="InterPro" id="IPR029471">
    <property type="entry name" value="HNH_5"/>
</dbReference>
<keyword evidence="3" id="KW-0540">Nuclease</keyword>
<dbReference type="AlphaFoldDB" id="A0A9X1Y007"/>
<proteinExistence type="predicted"/>
<evidence type="ECO:0000259" key="2">
    <source>
        <dbReference type="SMART" id="SM00507"/>
    </source>
</evidence>
<keyword evidence="3" id="KW-0255">Endonuclease</keyword>
<feature type="region of interest" description="Disordered" evidence="1">
    <location>
        <begin position="34"/>
        <end position="53"/>
    </location>
</feature>
<dbReference type="Pfam" id="PF14279">
    <property type="entry name" value="HNH_5"/>
    <property type="match status" value="1"/>
</dbReference>
<reference evidence="3" key="1">
    <citation type="submission" date="2022-04" db="EMBL/GenBank/DDBJ databases">
        <authorList>
            <person name="Seo M.-J."/>
        </authorList>
    </citation>
    <scope>NUCLEOTIDE SEQUENCE</scope>
    <source>
        <strain evidence="3">MBLB2552</strain>
    </source>
</reference>
<dbReference type="RefSeq" id="WP_248552647.1">
    <property type="nucleotide sequence ID" value="NZ_JALPRK010000014.1"/>
</dbReference>
<dbReference type="Proteomes" id="UP001139534">
    <property type="component" value="Unassembled WGS sequence"/>
</dbReference>
<dbReference type="SMART" id="SM00507">
    <property type="entry name" value="HNHc"/>
    <property type="match status" value="1"/>
</dbReference>
<organism evidence="3 4">
    <name type="scientific">Paenibacillus mellifer</name>
    <dbReference type="NCBI Taxonomy" id="2937794"/>
    <lineage>
        <taxon>Bacteria</taxon>
        <taxon>Bacillati</taxon>
        <taxon>Bacillota</taxon>
        <taxon>Bacilli</taxon>
        <taxon>Bacillales</taxon>
        <taxon>Paenibacillaceae</taxon>
        <taxon>Paenibacillus</taxon>
    </lineage>
</organism>
<evidence type="ECO:0000313" key="3">
    <source>
        <dbReference type="EMBL" id="MCK8488579.1"/>
    </source>
</evidence>
<feature type="compositionally biased region" description="Low complexity" evidence="1">
    <location>
        <begin position="62"/>
        <end position="90"/>
    </location>
</feature>
<evidence type="ECO:0000256" key="1">
    <source>
        <dbReference type="SAM" id="MobiDB-lite"/>
    </source>
</evidence>
<dbReference type="GO" id="GO:0004519">
    <property type="term" value="F:endonuclease activity"/>
    <property type="evidence" value="ECO:0007669"/>
    <property type="project" value="UniProtKB-KW"/>
</dbReference>
<name>A0A9X1Y007_9BACL</name>
<accession>A0A9X1Y007</accession>
<keyword evidence="3" id="KW-0378">Hydrolase</keyword>
<dbReference type="EMBL" id="JALPRK010000014">
    <property type="protein sequence ID" value="MCK8488579.1"/>
    <property type="molecule type" value="Genomic_DNA"/>
</dbReference>
<dbReference type="PANTHER" id="PTHR33877">
    <property type="entry name" value="SLL1193 PROTEIN"/>
    <property type="match status" value="1"/>
</dbReference>
<evidence type="ECO:0000313" key="4">
    <source>
        <dbReference type="Proteomes" id="UP001139534"/>
    </source>
</evidence>
<feature type="compositionally biased region" description="Low complexity" evidence="1">
    <location>
        <begin position="97"/>
        <end position="118"/>
    </location>
</feature>
<gene>
    <name evidence="3" type="ORF">M0651_15495</name>
</gene>
<feature type="region of interest" description="Disordered" evidence="1">
    <location>
        <begin position="62"/>
        <end position="189"/>
    </location>
</feature>
<feature type="compositionally biased region" description="Basic residues" evidence="1">
    <location>
        <begin position="35"/>
        <end position="53"/>
    </location>
</feature>
<dbReference type="CDD" id="cd00085">
    <property type="entry name" value="HNHc"/>
    <property type="match status" value="1"/>
</dbReference>
<feature type="compositionally biased region" description="Basic residues" evidence="1">
    <location>
        <begin position="119"/>
        <end position="131"/>
    </location>
</feature>
<dbReference type="InterPro" id="IPR003615">
    <property type="entry name" value="HNH_nuc"/>
</dbReference>
<sequence length="306" mass="32522">MTQQQQPEQASTSAKAVKICAYCGKAKPLGEFLRRTGKRSGKGSRRGACRSCRAQRKQQLAQAAMPLAAAHEPAGAALAAPAAVPAAAAPSGGGRAGEAAAGPSAPPGAEAAAAGTAKAARKRKRKRRSKKAAAQVAALKDGASAGNAAPAAAAGRHGADAAPPNRRIKRALPAPPPKVEGPDVRTLRPNRNGMIRLRGRTDKGRRWQQEIDFELAVTLVREHMAVIVNPFTIRRLYTNKAFRQYILKRDNYTCFFCGEYGDTIDHLLPKAKGGHTTPVNCVCACNLCNQSKADRWLDDFMQDDAL</sequence>
<dbReference type="Gene3D" id="1.10.30.50">
    <property type="match status" value="1"/>
</dbReference>
<feature type="compositionally biased region" description="Low complexity" evidence="1">
    <location>
        <begin position="132"/>
        <end position="162"/>
    </location>
</feature>
<dbReference type="InterPro" id="IPR052892">
    <property type="entry name" value="NA-targeting_endonuclease"/>
</dbReference>
<keyword evidence="4" id="KW-1185">Reference proteome</keyword>
<protein>
    <submittedName>
        <fullName evidence="3">HNH endonuclease</fullName>
    </submittedName>
</protein>